<evidence type="ECO:0000256" key="1">
    <source>
        <dbReference type="ARBA" id="ARBA00004141"/>
    </source>
</evidence>
<dbReference type="OrthoDB" id="2213137at2759"/>
<dbReference type="PANTHER" id="PTHR11360:SF287">
    <property type="entry name" value="MFS MONOCARBOXYLATE TRANSPORTER"/>
    <property type="match status" value="1"/>
</dbReference>
<feature type="transmembrane region" description="Helical" evidence="3">
    <location>
        <begin position="175"/>
        <end position="193"/>
    </location>
</feature>
<feature type="transmembrane region" description="Helical" evidence="3">
    <location>
        <begin position="202"/>
        <end position="222"/>
    </location>
</feature>
<feature type="transmembrane region" description="Helical" evidence="3">
    <location>
        <begin position="275"/>
        <end position="297"/>
    </location>
</feature>
<dbReference type="PROSITE" id="PS50850">
    <property type="entry name" value="MFS"/>
    <property type="match status" value="1"/>
</dbReference>
<proteinExistence type="inferred from homology"/>
<feature type="transmembrane region" description="Helical" evidence="3">
    <location>
        <begin position="114"/>
        <end position="136"/>
    </location>
</feature>
<evidence type="ECO:0000313" key="5">
    <source>
        <dbReference type="EMBL" id="KAJ5376064.1"/>
    </source>
</evidence>
<feature type="transmembrane region" description="Helical" evidence="3">
    <location>
        <begin position="73"/>
        <end position="94"/>
    </location>
</feature>
<dbReference type="InterPro" id="IPR050327">
    <property type="entry name" value="Proton-linked_MCT"/>
</dbReference>
<evidence type="ECO:0000259" key="4">
    <source>
        <dbReference type="PROSITE" id="PS50850"/>
    </source>
</evidence>
<evidence type="ECO:0000313" key="6">
    <source>
        <dbReference type="Proteomes" id="UP001147747"/>
    </source>
</evidence>
<dbReference type="EMBL" id="JAPZBU010000012">
    <property type="protein sequence ID" value="KAJ5376064.1"/>
    <property type="molecule type" value="Genomic_DNA"/>
</dbReference>
<dbReference type="GO" id="GO:0016020">
    <property type="term" value="C:membrane"/>
    <property type="evidence" value="ECO:0007669"/>
    <property type="project" value="UniProtKB-SubCell"/>
</dbReference>
<keyword evidence="3" id="KW-0812">Transmembrane</keyword>
<name>A0A9W9SEC8_9EURO</name>
<keyword evidence="3" id="KW-0472">Membrane</keyword>
<dbReference type="SUPFAM" id="SSF103473">
    <property type="entry name" value="MFS general substrate transporter"/>
    <property type="match status" value="1"/>
</dbReference>
<organism evidence="5 6">
    <name type="scientific">Penicillium cosmopolitanum</name>
    <dbReference type="NCBI Taxonomy" id="1131564"/>
    <lineage>
        <taxon>Eukaryota</taxon>
        <taxon>Fungi</taxon>
        <taxon>Dikarya</taxon>
        <taxon>Ascomycota</taxon>
        <taxon>Pezizomycotina</taxon>
        <taxon>Eurotiomycetes</taxon>
        <taxon>Eurotiomycetidae</taxon>
        <taxon>Eurotiales</taxon>
        <taxon>Aspergillaceae</taxon>
        <taxon>Penicillium</taxon>
    </lineage>
</organism>
<evidence type="ECO:0000256" key="2">
    <source>
        <dbReference type="ARBA" id="ARBA00006727"/>
    </source>
</evidence>
<comment type="similarity">
    <text evidence="2">Belongs to the major facilitator superfamily. Monocarboxylate porter (TC 2.A.1.13) family.</text>
</comment>
<dbReference type="InterPro" id="IPR011701">
    <property type="entry name" value="MFS"/>
</dbReference>
<protein>
    <recommendedName>
        <fullName evidence="4">Major facilitator superfamily (MFS) profile domain-containing protein</fullName>
    </recommendedName>
</protein>
<feature type="transmembrane region" description="Helical" evidence="3">
    <location>
        <begin position="234"/>
        <end position="254"/>
    </location>
</feature>
<dbReference type="RefSeq" id="XP_056481094.1">
    <property type="nucleotide sequence ID" value="XM_056637587.1"/>
</dbReference>
<reference evidence="5" key="2">
    <citation type="journal article" date="2023" name="IMA Fungus">
        <title>Comparative genomic study of the Penicillium genus elucidates a diverse pangenome and 15 lateral gene transfer events.</title>
        <authorList>
            <person name="Petersen C."/>
            <person name="Sorensen T."/>
            <person name="Nielsen M.R."/>
            <person name="Sondergaard T.E."/>
            <person name="Sorensen J.L."/>
            <person name="Fitzpatrick D.A."/>
            <person name="Frisvad J.C."/>
            <person name="Nielsen K.L."/>
        </authorList>
    </citation>
    <scope>NUCLEOTIDE SEQUENCE</scope>
    <source>
        <strain evidence="5">IBT 29677</strain>
    </source>
</reference>
<feature type="transmembrane region" description="Helical" evidence="3">
    <location>
        <begin position="317"/>
        <end position="335"/>
    </location>
</feature>
<comment type="subcellular location">
    <subcellularLocation>
        <location evidence="1">Membrane</location>
        <topology evidence="1">Multi-pass membrane protein</topology>
    </subcellularLocation>
</comment>
<sequence>MTEESLPSGLAARSSDLNYDFPETTYLSSPGGTSEVALQPLRAKSVRHNENLDGRAAGLREFTLPPVDGGKDAWLCLVGGFMLEMMVWGFPYSFGVFQDYYTTNEPFSHDASTVSLIGSCALGIMYLASPISLFILQRWPHLSRMSCIVGLVIVLIGIISSSFATRVWQLLLTQGIVYAIGACMLYYPVLLFIDEWFVRKKGLAFGACWAGSGVAGVIFPNVARLALSRFSFSVTMWAWAVIVAVLVCPFLPFVKPRIPVPVTQARRPQKISFRFLKSQTFLIFQLGNLVQSLGYFAPTLYLPTYSRQVFRESGLKTTVALTSMNAGMVVGFLLIGHLIDRWHVANVILLATSCTVFGVVVLWGVSVSLPPLCVFAVLYGTFAGSASATWPGIVRAVKERDQSAPGGLLLGLFTAVRGVGSIACGPISEGLINAKWPWTAESFATAYGTNFGGLIAFTGVTASFGVVGFVAWKMGLLH</sequence>
<reference evidence="5" key="1">
    <citation type="submission" date="2022-12" db="EMBL/GenBank/DDBJ databases">
        <authorList>
            <person name="Petersen C."/>
        </authorList>
    </citation>
    <scope>NUCLEOTIDE SEQUENCE</scope>
    <source>
        <strain evidence="5">IBT 29677</strain>
    </source>
</reference>
<dbReference type="Pfam" id="PF07690">
    <property type="entry name" value="MFS_1"/>
    <property type="match status" value="1"/>
</dbReference>
<accession>A0A9W9SEC8</accession>
<dbReference type="GO" id="GO:0022857">
    <property type="term" value="F:transmembrane transporter activity"/>
    <property type="evidence" value="ECO:0007669"/>
    <property type="project" value="InterPro"/>
</dbReference>
<feature type="domain" description="Major facilitator superfamily (MFS) profile" evidence="4">
    <location>
        <begin position="280"/>
        <end position="478"/>
    </location>
</feature>
<feature type="transmembrane region" description="Helical" evidence="3">
    <location>
        <begin position="148"/>
        <end position="169"/>
    </location>
</feature>
<dbReference type="InterPro" id="IPR036259">
    <property type="entry name" value="MFS_trans_sf"/>
</dbReference>
<gene>
    <name evidence="5" type="ORF">N7509_012950</name>
</gene>
<comment type="caution">
    <text evidence="5">The sequence shown here is derived from an EMBL/GenBank/DDBJ whole genome shotgun (WGS) entry which is preliminary data.</text>
</comment>
<dbReference type="GeneID" id="81376567"/>
<dbReference type="InterPro" id="IPR020846">
    <property type="entry name" value="MFS_dom"/>
</dbReference>
<dbReference type="Proteomes" id="UP001147747">
    <property type="component" value="Unassembled WGS sequence"/>
</dbReference>
<dbReference type="Gene3D" id="1.20.1250.20">
    <property type="entry name" value="MFS general substrate transporter like domains"/>
    <property type="match status" value="2"/>
</dbReference>
<feature type="transmembrane region" description="Helical" evidence="3">
    <location>
        <begin position="347"/>
        <end position="366"/>
    </location>
</feature>
<keyword evidence="3" id="KW-1133">Transmembrane helix</keyword>
<dbReference type="AlphaFoldDB" id="A0A9W9SEC8"/>
<feature type="transmembrane region" description="Helical" evidence="3">
    <location>
        <begin position="448"/>
        <end position="472"/>
    </location>
</feature>
<feature type="transmembrane region" description="Helical" evidence="3">
    <location>
        <begin position="372"/>
        <end position="394"/>
    </location>
</feature>
<evidence type="ECO:0000256" key="3">
    <source>
        <dbReference type="SAM" id="Phobius"/>
    </source>
</evidence>
<dbReference type="PANTHER" id="PTHR11360">
    <property type="entry name" value="MONOCARBOXYLATE TRANSPORTER"/>
    <property type="match status" value="1"/>
</dbReference>
<keyword evidence="6" id="KW-1185">Reference proteome</keyword>